<evidence type="ECO:0000256" key="2">
    <source>
        <dbReference type="ARBA" id="ARBA00007079"/>
    </source>
</evidence>
<evidence type="ECO:0000256" key="6">
    <source>
        <dbReference type="ARBA" id="ARBA00023065"/>
    </source>
</evidence>
<feature type="transmembrane region" description="Helical" evidence="9">
    <location>
        <begin position="67"/>
        <end position="87"/>
    </location>
</feature>
<evidence type="ECO:0000256" key="5">
    <source>
        <dbReference type="ARBA" id="ARBA00022989"/>
    </source>
</evidence>
<dbReference type="GO" id="GO:0015743">
    <property type="term" value="P:malate transport"/>
    <property type="evidence" value="ECO:0007669"/>
    <property type="project" value="InterPro"/>
</dbReference>
<evidence type="ECO:0000313" key="11">
    <source>
        <dbReference type="Proteomes" id="UP001153555"/>
    </source>
</evidence>
<dbReference type="GO" id="GO:0016020">
    <property type="term" value="C:membrane"/>
    <property type="evidence" value="ECO:0007669"/>
    <property type="project" value="UniProtKB-SubCell"/>
</dbReference>
<accession>A0A9N7MT59</accession>
<dbReference type="EMBL" id="CACSLK010017620">
    <property type="protein sequence ID" value="CAA0818790.1"/>
    <property type="molecule type" value="Genomic_DNA"/>
</dbReference>
<comment type="caution">
    <text evidence="10">The sequence shown here is derived from an EMBL/GenBank/DDBJ whole genome shotgun (WGS) entry which is preliminary data.</text>
</comment>
<keyword evidence="4 9" id="KW-0812">Transmembrane</keyword>
<evidence type="ECO:0000256" key="8">
    <source>
        <dbReference type="ARBA" id="ARBA00023303"/>
    </source>
</evidence>
<feature type="transmembrane region" description="Helical" evidence="9">
    <location>
        <begin position="99"/>
        <end position="119"/>
    </location>
</feature>
<feature type="transmembrane region" description="Helical" evidence="9">
    <location>
        <begin position="183"/>
        <end position="205"/>
    </location>
</feature>
<keyword evidence="6" id="KW-0406">Ion transport</keyword>
<keyword evidence="11" id="KW-1185">Reference proteome</keyword>
<dbReference type="OrthoDB" id="68611at2759"/>
<keyword evidence="3" id="KW-0813">Transport</keyword>
<feature type="transmembrane region" description="Helical" evidence="9">
    <location>
        <begin position="42"/>
        <end position="61"/>
    </location>
</feature>
<dbReference type="AlphaFoldDB" id="A0A9N7MT59"/>
<evidence type="ECO:0000256" key="4">
    <source>
        <dbReference type="ARBA" id="ARBA00022692"/>
    </source>
</evidence>
<dbReference type="GO" id="GO:0034220">
    <property type="term" value="P:monoatomic ion transmembrane transport"/>
    <property type="evidence" value="ECO:0007669"/>
    <property type="project" value="UniProtKB-KW"/>
</dbReference>
<comment type="subcellular location">
    <subcellularLocation>
        <location evidence="1">Membrane</location>
        <topology evidence="1">Multi-pass membrane protein</topology>
    </subcellularLocation>
</comment>
<feature type="transmembrane region" description="Helical" evidence="9">
    <location>
        <begin position="125"/>
        <end position="144"/>
    </location>
</feature>
<keyword evidence="5 9" id="KW-1133">Transmembrane helix</keyword>
<keyword evidence="7 9" id="KW-0472">Membrane</keyword>
<dbReference type="Pfam" id="PF11744">
    <property type="entry name" value="ALMT"/>
    <property type="match status" value="1"/>
</dbReference>
<proteinExistence type="inferred from homology"/>
<feature type="transmembrane region" description="Helical" evidence="9">
    <location>
        <begin position="151"/>
        <end position="171"/>
    </location>
</feature>
<evidence type="ECO:0000256" key="9">
    <source>
        <dbReference type="SAM" id="Phobius"/>
    </source>
</evidence>
<comment type="similarity">
    <text evidence="2">Belongs to the aromatic acid exporter (TC 2.A.85) family.</text>
</comment>
<evidence type="ECO:0000256" key="3">
    <source>
        <dbReference type="ARBA" id="ARBA00022448"/>
    </source>
</evidence>
<organism evidence="10 11">
    <name type="scientific">Striga hermonthica</name>
    <name type="common">Purple witchweed</name>
    <name type="synonym">Buchnera hermonthica</name>
    <dbReference type="NCBI Taxonomy" id="68872"/>
    <lineage>
        <taxon>Eukaryota</taxon>
        <taxon>Viridiplantae</taxon>
        <taxon>Streptophyta</taxon>
        <taxon>Embryophyta</taxon>
        <taxon>Tracheophyta</taxon>
        <taxon>Spermatophyta</taxon>
        <taxon>Magnoliopsida</taxon>
        <taxon>eudicotyledons</taxon>
        <taxon>Gunneridae</taxon>
        <taxon>Pentapetalae</taxon>
        <taxon>asterids</taxon>
        <taxon>lamiids</taxon>
        <taxon>Lamiales</taxon>
        <taxon>Orobanchaceae</taxon>
        <taxon>Buchnereae</taxon>
        <taxon>Striga</taxon>
    </lineage>
</organism>
<sequence>MDPAINQPEKTIFSNMCVFFKAKFEAITKSVRKIGEDDPRRVVHSIKVGLALTLVSLFYYYRPLYDGFGQAGMWAVLTVVVVFEYTVGGTLGKCINRGGATLLAGALGVGAEYLASLCGEKGEPFVLAILVFLLASVSTFTRFIPNVKKRYDYGVLIFILTFSLVAVSGSRVDEILQMAHQRLSTILIGGATCIFISVSFCPVWAGEDLHDSTAANLEKLADFLQGFGGEPILAAQGDESCVISPKDDNSDKEKSYLKGYRSVLNSKHVEESLANFAWWEPSHGRFRLRHPWKQYLKIGTLARECACLMETLIGCESHIPDPQFKIQPACTKMCVESGKALRELSSAVKAMTFPLPATEIHVQNSKYASDDLKTALEKSTFPAKSDLRELMPLLVIASTLTDITKCVEQISGSVGELAQKAHFKKPKPKQANLLHRGIVKPIDQNFDRVNELRADDRVVIEITDMAPDNKNPLFVHPG</sequence>
<protein>
    <submittedName>
        <fullName evidence="10">Aluminum-activated malate transporter 8</fullName>
    </submittedName>
</protein>
<evidence type="ECO:0000313" key="10">
    <source>
        <dbReference type="EMBL" id="CAA0818790.1"/>
    </source>
</evidence>
<dbReference type="PANTHER" id="PTHR31086">
    <property type="entry name" value="ALUMINUM-ACTIVATED MALATE TRANSPORTER 10"/>
    <property type="match status" value="1"/>
</dbReference>
<name>A0A9N7MT59_STRHE</name>
<gene>
    <name evidence="10" type="ORF">SHERM_17681</name>
</gene>
<evidence type="ECO:0000256" key="7">
    <source>
        <dbReference type="ARBA" id="ARBA00023136"/>
    </source>
</evidence>
<dbReference type="Proteomes" id="UP001153555">
    <property type="component" value="Unassembled WGS sequence"/>
</dbReference>
<dbReference type="InterPro" id="IPR020966">
    <property type="entry name" value="ALMT"/>
</dbReference>
<evidence type="ECO:0000256" key="1">
    <source>
        <dbReference type="ARBA" id="ARBA00004141"/>
    </source>
</evidence>
<reference evidence="10" key="1">
    <citation type="submission" date="2019-12" db="EMBL/GenBank/DDBJ databases">
        <authorList>
            <person name="Scholes J."/>
        </authorList>
    </citation>
    <scope>NUCLEOTIDE SEQUENCE</scope>
</reference>
<keyword evidence="8" id="KW-0407">Ion channel</keyword>